<dbReference type="GO" id="GO:0006357">
    <property type="term" value="P:regulation of transcription by RNA polymerase II"/>
    <property type="evidence" value="ECO:0007669"/>
    <property type="project" value="TreeGrafter"/>
</dbReference>
<dbReference type="EMBL" id="PKPP01003736">
    <property type="protein sequence ID" value="PWA67927.1"/>
    <property type="molecule type" value="Genomic_DNA"/>
</dbReference>
<dbReference type="PANTHER" id="PTHR10015:SF427">
    <property type="entry name" value="HEAT SHOCK FACTOR PROTEIN"/>
    <property type="match status" value="1"/>
</dbReference>
<comment type="caution">
    <text evidence="7">The sequence shown here is derived from an EMBL/GenBank/DDBJ whole genome shotgun (WGS) entry which is preliminary data.</text>
</comment>
<evidence type="ECO:0000256" key="3">
    <source>
        <dbReference type="ARBA" id="ARBA00023125"/>
    </source>
</evidence>
<dbReference type="InterPro" id="IPR000232">
    <property type="entry name" value="HSF_DNA-bd"/>
</dbReference>
<dbReference type="PRINTS" id="PR00056">
    <property type="entry name" value="HSFDOMAIN"/>
</dbReference>
<evidence type="ECO:0000256" key="1">
    <source>
        <dbReference type="ARBA" id="ARBA00004123"/>
    </source>
</evidence>
<gene>
    <name evidence="7" type="ORF">CTI12_AA311440</name>
</gene>
<evidence type="ECO:0000256" key="5">
    <source>
        <dbReference type="RuleBase" id="RU004020"/>
    </source>
</evidence>
<dbReference type="InterPro" id="IPR036388">
    <property type="entry name" value="WH-like_DNA-bd_sf"/>
</dbReference>
<comment type="similarity">
    <text evidence="5">Belongs to the HSF family.</text>
</comment>
<dbReference type="GO" id="GO:0000978">
    <property type="term" value="F:RNA polymerase II cis-regulatory region sequence-specific DNA binding"/>
    <property type="evidence" value="ECO:0007669"/>
    <property type="project" value="TreeGrafter"/>
</dbReference>
<dbReference type="OrthoDB" id="1613807at2759"/>
<feature type="domain" description="HSF-type DNA-binding" evidence="6">
    <location>
        <begin position="129"/>
        <end position="194"/>
    </location>
</feature>
<protein>
    <submittedName>
        <fullName evidence="7">Winged helix-turn-helix DNA-binding domain, Heat shock transcription factor family</fullName>
    </submittedName>
</protein>
<dbReference type="SUPFAM" id="SSF46785">
    <property type="entry name" value="Winged helix' DNA-binding domain"/>
    <property type="match status" value="1"/>
</dbReference>
<dbReference type="PANTHER" id="PTHR10015">
    <property type="entry name" value="HEAT SHOCK TRANSCRIPTION FACTOR"/>
    <property type="match status" value="1"/>
</dbReference>
<evidence type="ECO:0000313" key="8">
    <source>
        <dbReference type="Proteomes" id="UP000245207"/>
    </source>
</evidence>
<proteinExistence type="inferred from homology"/>
<dbReference type="AlphaFoldDB" id="A0A2U1N376"/>
<keyword evidence="4" id="KW-0539">Nucleus</keyword>
<reference evidence="7 8" key="1">
    <citation type="journal article" date="2018" name="Mol. Plant">
        <title>The genome of Artemisia annua provides insight into the evolution of Asteraceae family and artemisinin biosynthesis.</title>
        <authorList>
            <person name="Shen Q."/>
            <person name="Zhang L."/>
            <person name="Liao Z."/>
            <person name="Wang S."/>
            <person name="Yan T."/>
            <person name="Shi P."/>
            <person name="Liu M."/>
            <person name="Fu X."/>
            <person name="Pan Q."/>
            <person name="Wang Y."/>
            <person name="Lv Z."/>
            <person name="Lu X."/>
            <person name="Zhang F."/>
            <person name="Jiang W."/>
            <person name="Ma Y."/>
            <person name="Chen M."/>
            <person name="Hao X."/>
            <person name="Li L."/>
            <person name="Tang Y."/>
            <person name="Lv G."/>
            <person name="Zhou Y."/>
            <person name="Sun X."/>
            <person name="Brodelius P.E."/>
            <person name="Rose J.K.C."/>
            <person name="Tang K."/>
        </authorList>
    </citation>
    <scope>NUCLEOTIDE SEQUENCE [LARGE SCALE GENOMIC DNA]</scope>
    <source>
        <strain evidence="8">cv. Huhao1</strain>
        <tissue evidence="7">Leaf</tissue>
    </source>
</reference>
<name>A0A2U1N376_ARTAN</name>
<organism evidence="7 8">
    <name type="scientific">Artemisia annua</name>
    <name type="common">Sweet wormwood</name>
    <dbReference type="NCBI Taxonomy" id="35608"/>
    <lineage>
        <taxon>Eukaryota</taxon>
        <taxon>Viridiplantae</taxon>
        <taxon>Streptophyta</taxon>
        <taxon>Embryophyta</taxon>
        <taxon>Tracheophyta</taxon>
        <taxon>Spermatophyta</taxon>
        <taxon>Magnoliopsida</taxon>
        <taxon>eudicotyledons</taxon>
        <taxon>Gunneridae</taxon>
        <taxon>Pentapetalae</taxon>
        <taxon>asterids</taxon>
        <taxon>campanulids</taxon>
        <taxon>Asterales</taxon>
        <taxon>Asteraceae</taxon>
        <taxon>Asteroideae</taxon>
        <taxon>Anthemideae</taxon>
        <taxon>Artemisiinae</taxon>
        <taxon>Artemisia</taxon>
    </lineage>
</organism>
<keyword evidence="2 7" id="KW-0346">Stress response</keyword>
<dbReference type="Proteomes" id="UP000245207">
    <property type="component" value="Unassembled WGS sequence"/>
</dbReference>
<evidence type="ECO:0000313" key="7">
    <source>
        <dbReference type="EMBL" id="PWA67927.1"/>
    </source>
</evidence>
<dbReference type="GO" id="GO:0003700">
    <property type="term" value="F:DNA-binding transcription factor activity"/>
    <property type="evidence" value="ECO:0007669"/>
    <property type="project" value="InterPro"/>
</dbReference>
<dbReference type="InterPro" id="IPR036390">
    <property type="entry name" value="WH_DNA-bd_sf"/>
</dbReference>
<evidence type="ECO:0000256" key="2">
    <source>
        <dbReference type="ARBA" id="ARBA00023016"/>
    </source>
</evidence>
<evidence type="ECO:0000259" key="6">
    <source>
        <dbReference type="SMART" id="SM00415"/>
    </source>
</evidence>
<sequence>METEELKCFTSQFKATFYKICVGQKQIFNRIQRFKLDIEKTLSEVQNITESLSRNPIFTFSKDIGGKRKFGDLDPSIVFADIEKDLKTFFNQFEVPESSIDDFTTLSDLTQNVAIGRGVRGGRAGGGHRVPDFLHKLYNMVEKQELDDLISWKLPKRDSFIIWDTNKFATHVLPMYFNHSNFSSFNSQLNIYVSV</sequence>
<dbReference type="SMART" id="SM00415">
    <property type="entry name" value="HSF"/>
    <property type="match status" value="1"/>
</dbReference>
<accession>A0A2U1N376</accession>
<dbReference type="STRING" id="35608.A0A2U1N376"/>
<dbReference type="Pfam" id="PF00447">
    <property type="entry name" value="HSF_DNA-bind"/>
    <property type="match status" value="1"/>
</dbReference>
<evidence type="ECO:0000256" key="4">
    <source>
        <dbReference type="ARBA" id="ARBA00023242"/>
    </source>
</evidence>
<keyword evidence="3 7" id="KW-0238">DNA-binding</keyword>
<dbReference type="Gene3D" id="1.10.10.10">
    <property type="entry name" value="Winged helix-like DNA-binding domain superfamily/Winged helix DNA-binding domain"/>
    <property type="match status" value="1"/>
</dbReference>
<dbReference type="GO" id="GO:0005634">
    <property type="term" value="C:nucleus"/>
    <property type="evidence" value="ECO:0007669"/>
    <property type="project" value="UniProtKB-SubCell"/>
</dbReference>
<keyword evidence="8" id="KW-1185">Reference proteome</keyword>
<comment type="subcellular location">
    <subcellularLocation>
        <location evidence="1">Nucleus</location>
    </subcellularLocation>
</comment>